<evidence type="ECO:0000313" key="7">
    <source>
        <dbReference type="EMBL" id="KAA3678359.1"/>
    </source>
</evidence>
<dbReference type="InterPro" id="IPR000651">
    <property type="entry name" value="Ras-like_Gua-exchang_fac_N"/>
</dbReference>
<feature type="region of interest" description="Disordered" evidence="3">
    <location>
        <begin position="156"/>
        <end position="329"/>
    </location>
</feature>
<dbReference type="Gene3D" id="2.30.42.10">
    <property type="match status" value="1"/>
</dbReference>
<dbReference type="PANTHER" id="PTHR23113">
    <property type="entry name" value="GUANINE NUCLEOTIDE EXCHANGE FACTOR"/>
    <property type="match status" value="1"/>
</dbReference>
<sequence length="2146" mass="233308">MDEEDSTAIRLLCVPSQHRTPADLAYLHAYLRTIEGLNVSGPTSAHRDTELRAICQTARHRRVPGDVILYRAGDFCDSWFILLTGSVLIETSMFLPRACFGLRVNGGAFRQSDCLVLEPSDLVVIDYPERDRIPTIFTNTHRQAITCHKRRLSHGVSNDPTQFASPNESSCTLSQAGHTALSSPLTDSQPPRIASSSSAASSPDHNQVSHTYSTTESLSTSSERRLSSRPSKATARCSRLSSDTSSTQSITSSSGLGNAGGGGTLSDSGRGSSHMTSGWSDRKDQGAICSPGDPTKGVVVWSKQSGAGDSSLLDSDDDEEDDFESSSHESLRDAFWESILKEPAERTEEDIQILMENVQQLPAFSNLTKATCRALCGVMVIAMVREAGQIVLDENEPLDTWSVVLSGTVEVVEPDGTIRELTRGDAFGIRLTVGERTHRGVMRTVTEDCQFVCVSQADYVRIMSREGDAEVPEMGEGGRVVLVYEELEPDTSTMRSSAAKPGGADVAPVKKSRLVTKGTPEKLIEHLVADLSNVDITYPEDFLLTYRTLLDSPRPIVDRLLSWHMHRPNLRSRVNRIVLLWVHNHFNDFEDSPEMMRFVEHFDQLLATDGTAGERRLFQLACSTKARARQIDLDLPIQHTRSTVSPPHSPHQANSSQPTVYMPFTLIGGQDGFGIFVDRVDNQFASTLVTNSWNSSGKSGPTPSINSSSFGAIARPQLRRADQLLAVNGRSVEHLSPCEVIQFIQSLGSAAATDLPSSLTSSETTATSPPASNSLCTVRLLLIYNPVQYYQLLNTMGRCTSAGSGMSHASSAGGGAGSIFESSSTCSNSVIESLVLDSCKLMISSEANRLKKSNLPTSNSVSHDLGSTHVSPSPSRSSDSAHRKGSGVLMRARSRERRGPSALDNQLYSPYNGPSRSHSAHTSPSRAETKGRTGICATHPMFMPTAQPSGKPLLRISSEDERSSGLFRPSLDSDKLTVADSQIPLHRSQRASSQPDLSSCVGLYPVLDRGFLHPFDCTVSGQSLCSVIRVWRSNDSGRDQSSKLVLLPRRQTNASEATRLAAEEFGVPEEDLDSYCLYHVTVEPGPIVKQSRLANTVDDLAGRLTLNARYYLKHGRSHEPLIADDVAKTILTESRVAFMQLAPEDLAIRLTLDDYEVFRAVQSTEYIDEVFGLSVSASPECIATDSGGTTAVYSTGYATGHENLDRFTELVNREAYWAPTEICAEPNLNRRVELLKRFIKLVKLCRELRNFNTMFCLLVGLHQTPVERLKQTWERLPNKYQKMYRDLSMVLDTSRNFCQYRNLFVTSGEASAPMIPYLPLVLKDLTFIHLGNPSQTADGLINFVKLRMLAKEEATYCLRFKNRSFLIKIRAICRMCNVDYDIVAAQRLLRRSSVGSRTRAWAAGGSTKSAVTSQKLLAAAVNGWEVTANAAALLDDYKRGDVLDEDRIVTVGSNRGSGSTSGAAPQSKRATLSTGGVNSILTAAAAVGATSGPLLGLSSSIGGRRRSGGSTFGFGSSSASVNAKKLYEAWLVTLRVRTYLANLCVNRDPESLSQLSARLEPGPKETKSNGSVPYPVSEDSTSSGSSSAVPCKEPKSPTKITPITTNPVVLEKPIPTTTSTGVTSTVPACNAVITTTSNTTQLTRPILGAQSLEDTRKLLALSEGHKRSHHRIPAFTFPTVNPTSTTAPFVFIAPPAGPHAGVGLGPLQYQHHPPPHTQAWSHPTAVVISRPIQHSSSSSFSLASNQCPSASSMACSNPHHHRHLYHQHHYHQQQQIPAMFTLMGSKSLLLDNLIPMPQRIGPSGAGRCGPAAAVQRTAISYHNHQIVSAQRAPITANHSSNRHCAFHHPMSVPQLRIVQSPRTSADRATYTLHNQPIQAPIPISHVLSAAHRVPIVNQSKPTGQKPVATSAPAINQFVLNGTVQLTKPVQPVNVRSHQPRCGSQPDEGYHYPSANMNPLGVHSQLYRQTSTHQISQQDIGWKSSRPPPPYELALTLRQQQQQQQQRHLQPSSQGGRQQGLPVSGRSTANQTQNAVGLRRQPQLVCAFSVDHAQTLSTSPLCPSLPVRQDSTELEQSQSRRDSSQHTCHPAPAAPPIGNTRHHPDAVKASDRPAETVPYSPPTKAPQRPAPPSYHQVSGTDTVFLAG</sequence>
<evidence type="ECO:0000259" key="6">
    <source>
        <dbReference type="PROSITE" id="PS50212"/>
    </source>
</evidence>
<keyword evidence="1 2" id="KW-0344">Guanine-nucleotide releasing factor</keyword>
<dbReference type="GO" id="GO:0007265">
    <property type="term" value="P:Ras protein signal transduction"/>
    <property type="evidence" value="ECO:0007669"/>
    <property type="project" value="TreeGrafter"/>
</dbReference>
<feature type="region of interest" description="Disordered" evidence="3">
    <location>
        <begin position="1933"/>
        <end position="2036"/>
    </location>
</feature>
<feature type="compositionally biased region" description="Basic and acidic residues" evidence="3">
    <location>
        <begin position="2101"/>
        <end position="2113"/>
    </location>
</feature>
<dbReference type="InterPro" id="IPR008937">
    <property type="entry name" value="Ras-like_GEF"/>
</dbReference>
<evidence type="ECO:0000313" key="8">
    <source>
        <dbReference type="Proteomes" id="UP000324629"/>
    </source>
</evidence>
<reference evidence="7 8" key="1">
    <citation type="journal article" date="2019" name="Gigascience">
        <title>Whole-genome sequence of the oriental lung fluke Paragonimus westermani.</title>
        <authorList>
            <person name="Oey H."/>
            <person name="Zakrzewski M."/>
            <person name="Narain K."/>
            <person name="Devi K.R."/>
            <person name="Agatsuma T."/>
            <person name="Nawaratna S."/>
            <person name="Gobert G.N."/>
            <person name="Jones M.K."/>
            <person name="Ragan M.A."/>
            <person name="McManus D.P."/>
            <person name="Krause L."/>
        </authorList>
    </citation>
    <scope>NUCLEOTIDE SEQUENCE [LARGE SCALE GENOMIC DNA]</scope>
    <source>
        <strain evidence="7 8">IND2009</strain>
    </source>
</reference>
<dbReference type="InterPro" id="IPR023578">
    <property type="entry name" value="Ras_GEF_dom_sf"/>
</dbReference>
<feature type="domain" description="Ras-GEF" evidence="4">
    <location>
        <begin position="1142"/>
        <end position="1393"/>
    </location>
</feature>
<feature type="compositionally biased region" description="Polar residues" evidence="3">
    <location>
        <begin position="156"/>
        <end position="189"/>
    </location>
</feature>
<dbReference type="InterPro" id="IPR000595">
    <property type="entry name" value="cNMP-bd_dom"/>
</dbReference>
<dbReference type="CDD" id="cd00038">
    <property type="entry name" value="CAP_ED"/>
    <property type="match status" value="2"/>
</dbReference>
<dbReference type="InterPro" id="IPR001895">
    <property type="entry name" value="RASGEF_cat_dom"/>
</dbReference>
<dbReference type="Pfam" id="PF00027">
    <property type="entry name" value="cNMP_binding"/>
    <property type="match status" value="1"/>
</dbReference>
<feature type="domain" description="Cyclic nucleotide-binding" evidence="5">
    <location>
        <begin position="363"/>
        <end position="463"/>
    </location>
</feature>
<protein>
    <submittedName>
        <fullName evidence="7">Rap guanine nucleotide exchange factor 2</fullName>
    </submittedName>
</protein>
<feature type="region of interest" description="Disordered" evidence="3">
    <location>
        <begin position="853"/>
        <end position="931"/>
    </location>
</feature>
<comment type="caution">
    <text evidence="7">The sequence shown here is derived from an EMBL/GenBank/DDBJ whole genome shotgun (WGS) entry which is preliminary data.</text>
</comment>
<evidence type="ECO:0000256" key="1">
    <source>
        <dbReference type="ARBA" id="ARBA00022658"/>
    </source>
</evidence>
<dbReference type="PROSITE" id="PS50042">
    <property type="entry name" value="CNMP_BINDING_3"/>
    <property type="match status" value="1"/>
</dbReference>
<feature type="region of interest" description="Disordered" evidence="3">
    <location>
        <begin position="2056"/>
        <end position="2146"/>
    </location>
</feature>
<dbReference type="SUPFAM" id="SSF48366">
    <property type="entry name" value="Ras GEF"/>
    <property type="match status" value="1"/>
</dbReference>
<dbReference type="Gene3D" id="1.20.870.10">
    <property type="entry name" value="Son of sevenless (SoS) protein Chain: S domain 1"/>
    <property type="match status" value="1"/>
</dbReference>
<dbReference type="Pfam" id="PF00617">
    <property type="entry name" value="RasGEF"/>
    <property type="match status" value="1"/>
</dbReference>
<feature type="compositionally biased region" description="Polar residues" evidence="3">
    <location>
        <begin position="203"/>
        <end position="212"/>
    </location>
</feature>
<dbReference type="InterPro" id="IPR018490">
    <property type="entry name" value="cNMP-bd_dom_sf"/>
</dbReference>
<dbReference type="EMBL" id="QNGE01001130">
    <property type="protein sequence ID" value="KAA3678359.1"/>
    <property type="molecule type" value="Genomic_DNA"/>
</dbReference>
<feature type="compositionally biased region" description="Polar residues" evidence="3">
    <location>
        <begin position="2006"/>
        <end position="2015"/>
    </location>
</feature>
<dbReference type="PROSITE" id="PS50212">
    <property type="entry name" value="RASGEF_NTER"/>
    <property type="match status" value="1"/>
</dbReference>
<feature type="compositionally biased region" description="Polar residues" evidence="3">
    <location>
        <begin position="2024"/>
        <end position="2034"/>
    </location>
</feature>
<feature type="compositionally biased region" description="Acidic residues" evidence="3">
    <location>
        <begin position="314"/>
        <end position="324"/>
    </location>
</feature>
<keyword evidence="8" id="KW-1185">Reference proteome</keyword>
<evidence type="ECO:0000256" key="3">
    <source>
        <dbReference type="SAM" id="MobiDB-lite"/>
    </source>
</evidence>
<dbReference type="SMART" id="SM00229">
    <property type="entry name" value="RasGEFN"/>
    <property type="match status" value="1"/>
</dbReference>
<dbReference type="InterPro" id="IPR036964">
    <property type="entry name" value="RASGEF_cat_dom_sf"/>
</dbReference>
<feature type="compositionally biased region" description="Pro residues" evidence="3">
    <location>
        <begin position="2118"/>
        <end position="2131"/>
    </location>
</feature>
<organism evidence="7 8">
    <name type="scientific">Paragonimus westermani</name>
    <dbReference type="NCBI Taxonomy" id="34504"/>
    <lineage>
        <taxon>Eukaryota</taxon>
        <taxon>Metazoa</taxon>
        <taxon>Spiralia</taxon>
        <taxon>Lophotrochozoa</taxon>
        <taxon>Platyhelminthes</taxon>
        <taxon>Trematoda</taxon>
        <taxon>Digenea</taxon>
        <taxon>Plagiorchiida</taxon>
        <taxon>Troglotremata</taxon>
        <taxon>Troglotrematidae</taxon>
        <taxon>Paragonimus</taxon>
    </lineage>
</organism>
<dbReference type="PANTHER" id="PTHR23113:SF249">
    <property type="entry name" value="RAP GUANINE NUCLEOTIDE EXCHANGE FACTOR 6"/>
    <property type="match status" value="1"/>
</dbReference>
<evidence type="ECO:0000259" key="5">
    <source>
        <dbReference type="PROSITE" id="PS50042"/>
    </source>
</evidence>
<dbReference type="InterPro" id="IPR014710">
    <property type="entry name" value="RmlC-like_jellyroll"/>
</dbReference>
<feature type="compositionally biased region" description="Low complexity" evidence="3">
    <location>
        <begin position="238"/>
        <end position="256"/>
    </location>
</feature>
<dbReference type="InterPro" id="IPR036034">
    <property type="entry name" value="PDZ_sf"/>
</dbReference>
<dbReference type="InterPro" id="IPR019804">
    <property type="entry name" value="Ras_G-nucl-exch_fac_CS"/>
</dbReference>
<name>A0A5J4NSC6_9TREM</name>
<dbReference type="PROSITE" id="PS00720">
    <property type="entry name" value="RASGEF"/>
    <property type="match status" value="1"/>
</dbReference>
<evidence type="ECO:0000256" key="2">
    <source>
        <dbReference type="PROSITE-ProRule" id="PRU00168"/>
    </source>
</evidence>
<feature type="compositionally biased region" description="Polar residues" evidence="3">
    <location>
        <begin position="1965"/>
        <end position="1978"/>
    </location>
</feature>
<dbReference type="SMART" id="SM00147">
    <property type="entry name" value="RasGEF"/>
    <property type="match status" value="1"/>
</dbReference>
<dbReference type="CDD" id="cd00155">
    <property type="entry name" value="RasGEF"/>
    <property type="match status" value="1"/>
</dbReference>
<accession>A0A5J4NSC6</accession>
<dbReference type="CDD" id="cd00136">
    <property type="entry name" value="PDZ_canonical"/>
    <property type="match status" value="1"/>
</dbReference>
<dbReference type="CDD" id="cd06224">
    <property type="entry name" value="REM"/>
    <property type="match status" value="1"/>
</dbReference>
<feature type="compositionally biased region" description="Polar residues" evidence="3">
    <location>
        <begin position="903"/>
        <end position="926"/>
    </location>
</feature>
<dbReference type="Gene3D" id="1.10.840.10">
    <property type="entry name" value="Ras guanine-nucleotide exchange factors catalytic domain"/>
    <property type="match status" value="1"/>
</dbReference>
<gene>
    <name evidence="7" type="ORF">DEA37_0000575</name>
</gene>
<dbReference type="SUPFAM" id="SSF50156">
    <property type="entry name" value="PDZ domain-like"/>
    <property type="match status" value="1"/>
</dbReference>
<evidence type="ECO:0000259" key="4">
    <source>
        <dbReference type="PROSITE" id="PS50009"/>
    </source>
</evidence>
<feature type="compositionally biased region" description="Low complexity" evidence="3">
    <location>
        <begin position="1577"/>
        <end position="1587"/>
    </location>
</feature>
<dbReference type="Proteomes" id="UP000324629">
    <property type="component" value="Unassembled WGS sequence"/>
</dbReference>
<dbReference type="SUPFAM" id="SSF51206">
    <property type="entry name" value="cAMP-binding domain-like"/>
    <property type="match status" value="2"/>
</dbReference>
<dbReference type="GO" id="GO:0016324">
    <property type="term" value="C:apical plasma membrane"/>
    <property type="evidence" value="ECO:0007669"/>
    <property type="project" value="TreeGrafter"/>
</dbReference>
<dbReference type="GO" id="GO:0005085">
    <property type="term" value="F:guanyl-nucleotide exchange factor activity"/>
    <property type="evidence" value="ECO:0007669"/>
    <property type="project" value="UniProtKB-KW"/>
</dbReference>
<feature type="domain" description="N-terminal Ras-GEF" evidence="6">
    <location>
        <begin position="511"/>
        <end position="625"/>
    </location>
</feature>
<feature type="region of interest" description="Disordered" evidence="3">
    <location>
        <begin position="1558"/>
        <end position="1603"/>
    </location>
</feature>
<dbReference type="Pfam" id="PF00618">
    <property type="entry name" value="RasGEF_N"/>
    <property type="match status" value="1"/>
</dbReference>
<proteinExistence type="predicted"/>
<dbReference type="PROSITE" id="PS50009">
    <property type="entry name" value="RASGEF_CAT"/>
    <property type="match status" value="1"/>
</dbReference>
<dbReference type="SMART" id="SM00100">
    <property type="entry name" value="cNMP"/>
    <property type="match status" value="2"/>
</dbReference>
<dbReference type="Gene3D" id="2.60.120.10">
    <property type="entry name" value="Jelly Rolls"/>
    <property type="match status" value="2"/>
</dbReference>